<proteinExistence type="predicted"/>
<accession>A0A1C6H6V6</accession>
<dbReference type="NCBIfam" id="TIGR00254">
    <property type="entry name" value="GGDEF"/>
    <property type="match status" value="1"/>
</dbReference>
<dbReference type="InterPro" id="IPR029787">
    <property type="entry name" value="Nucleotide_cyclase"/>
</dbReference>
<dbReference type="GO" id="GO:0005886">
    <property type="term" value="C:plasma membrane"/>
    <property type="evidence" value="ECO:0007669"/>
    <property type="project" value="TreeGrafter"/>
</dbReference>
<dbReference type="EC" id="2.7.7.65" evidence="2"/>
<feature type="domain" description="GGDEF" evidence="1">
    <location>
        <begin position="196"/>
        <end position="327"/>
    </location>
</feature>
<dbReference type="EMBL" id="FMHG01000001">
    <property type="protein sequence ID" value="SCJ53332.1"/>
    <property type="molecule type" value="Genomic_DNA"/>
</dbReference>
<gene>
    <name evidence="2" type="primary">ycdT</name>
    <name evidence="2" type="ORF">SAMEA3545359_00709</name>
</gene>
<dbReference type="GO" id="GO:1902201">
    <property type="term" value="P:negative regulation of bacterial-type flagellum-dependent cell motility"/>
    <property type="evidence" value="ECO:0007669"/>
    <property type="project" value="TreeGrafter"/>
</dbReference>
<dbReference type="InterPro" id="IPR043128">
    <property type="entry name" value="Rev_trsase/Diguanyl_cyclase"/>
</dbReference>
<evidence type="ECO:0000313" key="2">
    <source>
        <dbReference type="EMBL" id="SCJ53332.1"/>
    </source>
</evidence>
<dbReference type="GO" id="GO:0043709">
    <property type="term" value="P:cell adhesion involved in single-species biofilm formation"/>
    <property type="evidence" value="ECO:0007669"/>
    <property type="project" value="TreeGrafter"/>
</dbReference>
<dbReference type="Gene3D" id="3.30.70.270">
    <property type="match status" value="1"/>
</dbReference>
<dbReference type="GO" id="GO:0052621">
    <property type="term" value="F:diguanylate cyclase activity"/>
    <property type="evidence" value="ECO:0007669"/>
    <property type="project" value="UniProtKB-EC"/>
</dbReference>
<sequence>MQSDLCREACELLQQLMESYVSGSPGMVMGMIKHLSPDILVIGTGKHELYENLAALLQGLEKDQQEAEGIDFVIKNAWYQAKPLAEDICVVYGEFEACEAETEGKQVVINMDTRLTATVHRDAGGQLIIDSLHHSTPYVYQQEGEYYPKTFADQAEAALRRSAALEKDVQLDALTELYNRKYTEKHIGQLLGKGGPGGCLFLLDIDDFKMVNDTYGHQTGDTLLKQIAAVLLRCAGESGVAGRVGGDEFMLFLPDILDERERTAIARQLIAQTGEVFVALELPHSCSIGGASAVGGTSTFAEIYRRADDALYRAKAAGKGVYRSSEDRQIKSCIDTEI</sequence>
<dbReference type="PANTHER" id="PTHR45138">
    <property type="entry name" value="REGULATORY COMPONENTS OF SENSORY TRANSDUCTION SYSTEM"/>
    <property type="match status" value="1"/>
</dbReference>
<dbReference type="SUPFAM" id="SSF55073">
    <property type="entry name" value="Nucleotide cyclase"/>
    <property type="match status" value="1"/>
</dbReference>
<keyword evidence="2" id="KW-0548">Nucleotidyltransferase</keyword>
<reference evidence="2" key="1">
    <citation type="submission" date="2015-09" db="EMBL/GenBank/DDBJ databases">
        <authorList>
            <consortium name="Pathogen Informatics"/>
        </authorList>
    </citation>
    <scope>NUCLEOTIDE SEQUENCE</scope>
    <source>
        <strain evidence="2">2789STDY5834896</strain>
    </source>
</reference>
<dbReference type="PANTHER" id="PTHR45138:SF9">
    <property type="entry name" value="DIGUANYLATE CYCLASE DGCM-RELATED"/>
    <property type="match status" value="1"/>
</dbReference>
<dbReference type="InterPro" id="IPR000160">
    <property type="entry name" value="GGDEF_dom"/>
</dbReference>
<dbReference type="PROSITE" id="PS50887">
    <property type="entry name" value="GGDEF"/>
    <property type="match status" value="1"/>
</dbReference>
<organism evidence="2">
    <name type="scientific">uncultured Anaerotruncus sp</name>
    <dbReference type="NCBI Taxonomy" id="905011"/>
    <lineage>
        <taxon>Bacteria</taxon>
        <taxon>Bacillati</taxon>
        <taxon>Bacillota</taxon>
        <taxon>Clostridia</taxon>
        <taxon>Eubacteriales</taxon>
        <taxon>Oscillospiraceae</taxon>
        <taxon>Anaerotruncus</taxon>
        <taxon>environmental samples</taxon>
    </lineage>
</organism>
<dbReference type="AlphaFoldDB" id="A0A1C6H6V6"/>
<protein>
    <submittedName>
        <fullName evidence="2">Probable diguanylate cyclase YcdT</fullName>
        <ecNumber evidence="2">2.7.7.65</ecNumber>
    </submittedName>
</protein>
<dbReference type="SMART" id="SM00267">
    <property type="entry name" value="GGDEF"/>
    <property type="match status" value="1"/>
</dbReference>
<keyword evidence="2" id="KW-0808">Transferase</keyword>
<evidence type="ECO:0000259" key="1">
    <source>
        <dbReference type="PROSITE" id="PS50887"/>
    </source>
</evidence>
<dbReference type="CDD" id="cd01949">
    <property type="entry name" value="GGDEF"/>
    <property type="match status" value="1"/>
</dbReference>
<dbReference type="Pfam" id="PF00990">
    <property type="entry name" value="GGDEF"/>
    <property type="match status" value="1"/>
</dbReference>
<dbReference type="InterPro" id="IPR050469">
    <property type="entry name" value="Diguanylate_Cyclase"/>
</dbReference>
<name>A0A1C6H6V6_9FIRM</name>